<evidence type="ECO:0000256" key="1">
    <source>
        <dbReference type="SAM" id="MobiDB-lite"/>
    </source>
</evidence>
<dbReference type="Proteomes" id="UP001470230">
    <property type="component" value="Unassembled WGS sequence"/>
</dbReference>
<keyword evidence="3" id="KW-1185">Reference proteome</keyword>
<name>A0ABR2I6A4_9EUKA</name>
<comment type="caution">
    <text evidence="2">The sequence shown here is derived from an EMBL/GenBank/DDBJ whole genome shotgun (WGS) entry which is preliminary data.</text>
</comment>
<evidence type="ECO:0000313" key="3">
    <source>
        <dbReference type="Proteomes" id="UP001470230"/>
    </source>
</evidence>
<organism evidence="2 3">
    <name type="scientific">Tritrichomonas musculus</name>
    <dbReference type="NCBI Taxonomy" id="1915356"/>
    <lineage>
        <taxon>Eukaryota</taxon>
        <taxon>Metamonada</taxon>
        <taxon>Parabasalia</taxon>
        <taxon>Tritrichomonadida</taxon>
        <taxon>Tritrichomonadidae</taxon>
        <taxon>Tritrichomonas</taxon>
    </lineage>
</organism>
<accession>A0ABR2I6A4</accession>
<gene>
    <name evidence="2" type="ORF">M9Y10_013168</name>
</gene>
<sequence>MTPGGIIWLPEGEKPPETAKNVPNDPQIMVTIFLNPNGLQVIYEMKSGQRFNSSYFIERILKKLH</sequence>
<evidence type="ECO:0000313" key="2">
    <source>
        <dbReference type="EMBL" id="KAK8858068.1"/>
    </source>
</evidence>
<reference evidence="2 3" key="1">
    <citation type="submission" date="2024-04" db="EMBL/GenBank/DDBJ databases">
        <title>Tritrichomonas musculus Genome.</title>
        <authorList>
            <person name="Alves-Ferreira E."/>
            <person name="Grigg M."/>
            <person name="Lorenzi H."/>
            <person name="Galac M."/>
        </authorList>
    </citation>
    <scope>NUCLEOTIDE SEQUENCE [LARGE SCALE GENOMIC DNA]</scope>
    <source>
        <strain evidence="2 3">EAF2021</strain>
    </source>
</reference>
<feature type="region of interest" description="Disordered" evidence="1">
    <location>
        <begin position="1"/>
        <end position="22"/>
    </location>
</feature>
<dbReference type="EMBL" id="JAPFFF010000019">
    <property type="protein sequence ID" value="KAK8858068.1"/>
    <property type="molecule type" value="Genomic_DNA"/>
</dbReference>
<proteinExistence type="predicted"/>
<protein>
    <submittedName>
        <fullName evidence="2">Uncharacterized protein</fullName>
    </submittedName>
</protein>